<sequence length="162" mass="18390">MAKVSDILSSISGSYSLAKTTCETLLEARDAKKDNEHTKEIKALLSEILNMNQQAIELSNLYAESDKSRHSLQRKLDELMDKRNEIAKYELTEVAPGVLVLSNEVIVKGNKTIRYICPDCAEDNKVKTLYLRGQGYRKYFECHGCHSEIEVSPHKSTWVLPK</sequence>
<keyword evidence="1" id="KW-0175">Coiled coil</keyword>
<gene>
    <name evidence="2" type="ORF">A7E06_17320</name>
</gene>
<organism evidence="2">
    <name type="scientific">Salmonella enterica</name>
    <name type="common">Salmonella choleraesuis</name>
    <dbReference type="NCBI Taxonomy" id="28901"/>
    <lineage>
        <taxon>Bacteria</taxon>
        <taxon>Pseudomonadati</taxon>
        <taxon>Pseudomonadota</taxon>
        <taxon>Gammaproteobacteria</taxon>
        <taxon>Enterobacterales</taxon>
        <taxon>Enterobacteriaceae</taxon>
        <taxon>Salmonella</taxon>
    </lineage>
</organism>
<proteinExistence type="predicted"/>
<name>A0A402WI40_SALER</name>
<accession>A0A402WI40</accession>
<evidence type="ECO:0000313" key="2">
    <source>
        <dbReference type="EMBL" id="MIV45229.1"/>
    </source>
</evidence>
<protein>
    <submittedName>
        <fullName evidence="2">Uncharacterized protein</fullName>
    </submittedName>
</protein>
<evidence type="ECO:0000256" key="1">
    <source>
        <dbReference type="SAM" id="Coils"/>
    </source>
</evidence>
<dbReference type="Proteomes" id="UP000839530">
    <property type="component" value="Unassembled WGS sequence"/>
</dbReference>
<dbReference type="EMBL" id="RSUV01000013">
    <property type="protein sequence ID" value="MIV45229.1"/>
    <property type="molecule type" value="Genomic_DNA"/>
</dbReference>
<comment type="caution">
    <text evidence="2">The sequence shown here is derived from an EMBL/GenBank/DDBJ whole genome shotgun (WGS) entry which is preliminary data.</text>
</comment>
<dbReference type="AlphaFoldDB" id="A0A402WI40"/>
<reference evidence="2" key="1">
    <citation type="submission" date="2018-07" db="EMBL/GenBank/DDBJ databases">
        <authorList>
            <consortium name="GenomeTrakr network: Whole genome sequencing for foodborne pathogen traceback"/>
        </authorList>
    </citation>
    <scope>NUCLEOTIDE SEQUENCE [LARGE SCALE GENOMIC DNA]</scope>
    <source>
        <strain evidence="2">CFSAN048114</strain>
    </source>
</reference>
<feature type="coiled-coil region" evidence="1">
    <location>
        <begin position="62"/>
        <end position="92"/>
    </location>
</feature>